<accession>A0ABQ7JUN3</accession>
<dbReference type="Proteomes" id="UP001194696">
    <property type="component" value="Unassembled WGS sequence"/>
</dbReference>
<feature type="region of interest" description="Disordered" evidence="1">
    <location>
        <begin position="20"/>
        <end position="39"/>
    </location>
</feature>
<organism evidence="2 3">
    <name type="scientific">Linnemannia gamsii</name>
    <dbReference type="NCBI Taxonomy" id="64522"/>
    <lineage>
        <taxon>Eukaryota</taxon>
        <taxon>Fungi</taxon>
        <taxon>Fungi incertae sedis</taxon>
        <taxon>Mucoromycota</taxon>
        <taxon>Mortierellomycotina</taxon>
        <taxon>Mortierellomycetes</taxon>
        <taxon>Mortierellales</taxon>
        <taxon>Mortierellaceae</taxon>
        <taxon>Linnemannia</taxon>
    </lineage>
</organism>
<reference evidence="2 3" key="1">
    <citation type="journal article" date="2020" name="Fungal Divers.">
        <title>Resolving the Mortierellaceae phylogeny through synthesis of multi-gene phylogenetics and phylogenomics.</title>
        <authorList>
            <person name="Vandepol N."/>
            <person name="Liber J."/>
            <person name="Desiro A."/>
            <person name="Na H."/>
            <person name="Kennedy M."/>
            <person name="Barry K."/>
            <person name="Grigoriev I.V."/>
            <person name="Miller A.N."/>
            <person name="O'Donnell K."/>
            <person name="Stajich J.E."/>
            <person name="Bonito G."/>
        </authorList>
    </citation>
    <scope>NUCLEOTIDE SEQUENCE [LARGE SCALE GENOMIC DNA]</scope>
    <source>
        <strain evidence="2 3">AD045</strain>
    </source>
</reference>
<evidence type="ECO:0000313" key="2">
    <source>
        <dbReference type="EMBL" id="KAG0285269.1"/>
    </source>
</evidence>
<dbReference type="EMBL" id="JAAAIM010000684">
    <property type="protein sequence ID" value="KAG0285269.1"/>
    <property type="molecule type" value="Genomic_DNA"/>
</dbReference>
<proteinExistence type="predicted"/>
<comment type="caution">
    <text evidence="2">The sequence shown here is derived from an EMBL/GenBank/DDBJ whole genome shotgun (WGS) entry which is preliminary data.</text>
</comment>
<sequence>MLNPFHIVAPHILTNQLRQQLDPHIPDNTSSTTAKPLRKRDKFRNFLPFSKAKPKDKTLQPNITLDAPDRDSHFHDVLTESVSGHAAKPELRRLQHRIARTDQLVYCNTLLLL</sequence>
<evidence type="ECO:0000313" key="3">
    <source>
        <dbReference type="Proteomes" id="UP001194696"/>
    </source>
</evidence>
<gene>
    <name evidence="2" type="ORF">BGZ96_010449</name>
</gene>
<name>A0ABQ7JUN3_9FUNG</name>
<keyword evidence="3" id="KW-1185">Reference proteome</keyword>
<evidence type="ECO:0000256" key="1">
    <source>
        <dbReference type="SAM" id="MobiDB-lite"/>
    </source>
</evidence>
<protein>
    <submittedName>
        <fullName evidence="2">Uncharacterized protein</fullName>
    </submittedName>
</protein>